<evidence type="ECO:0000313" key="2">
    <source>
        <dbReference type="EMBL" id="KAJ1365991.1"/>
    </source>
</evidence>
<feature type="compositionally biased region" description="Basic and acidic residues" evidence="1">
    <location>
        <begin position="49"/>
        <end position="69"/>
    </location>
</feature>
<feature type="region of interest" description="Disordered" evidence="1">
    <location>
        <begin position="45"/>
        <end position="69"/>
    </location>
</feature>
<dbReference type="AlphaFoldDB" id="A0AAD5WCX3"/>
<name>A0AAD5WCX3_PARTN</name>
<evidence type="ECO:0000256" key="1">
    <source>
        <dbReference type="SAM" id="MobiDB-lite"/>
    </source>
</evidence>
<sequence length="69" mass="7789">MPRINFVLPAEIHLLRCGDGPVSFTVPSPHTPPSLLRSKAQCGTWITNEEEKPAIRRRSSSEHESHTRE</sequence>
<organism evidence="2 3">
    <name type="scientific">Parelaphostrongylus tenuis</name>
    <name type="common">Meningeal worm</name>
    <dbReference type="NCBI Taxonomy" id="148309"/>
    <lineage>
        <taxon>Eukaryota</taxon>
        <taxon>Metazoa</taxon>
        <taxon>Ecdysozoa</taxon>
        <taxon>Nematoda</taxon>
        <taxon>Chromadorea</taxon>
        <taxon>Rhabditida</taxon>
        <taxon>Rhabditina</taxon>
        <taxon>Rhabditomorpha</taxon>
        <taxon>Strongyloidea</taxon>
        <taxon>Metastrongylidae</taxon>
        <taxon>Parelaphostrongylus</taxon>
    </lineage>
</organism>
<protein>
    <submittedName>
        <fullName evidence="2">Uncharacterized protein</fullName>
    </submittedName>
</protein>
<keyword evidence="3" id="KW-1185">Reference proteome</keyword>
<reference evidence="2" key="1">
    <citation type="submission" date="2021-06" db="EMBL/GenBank/DDBJ databases">
        <title>Parelaphostrongylus tenuis whole genome reference sequence.</title>
        <authorList>
            <person name="Garwood T.J."/>
            <person name="Larsen P.A."/>
            <person name="Fountain-Jones N.M."/>
            <person name="Garbe J.R."/>
            <person name="Macchietto M.G."/>
            <person name="Kania S.A."/>
            <person name="Gerhold R.W."/>
            <person name="Richards J.E."/>
            <person name="Wolf T.M."/>
        </authorList>
    </citation>
    <scope>NUCLEOTIDE SEQUENCE</scope>
    <source>
        <strain evidence="2">MNPRO001-30</strain>
        <tissue evidence="2">Meninges</tissue>
    </source>
</reference>
<proteinExistence type="predicted"/>
<accession>A0AAD5WCX3</accession>
<evidence type="ECO:0000313" key="3">
    <source>
        <dbReference type="Proteomes" id="UP001196413"/>
    </source>
</evidence>
<dbReference type="Proteomes" id="UP001196413">
    <property type="component" value="Unassembled WGS sequence"/>
</dbReference>
<comment type="caution">
    <text evidence="2">The sequence shown here is derived from an EMBL/GenBank/DDBJ whole genome shotgun (WGS) entry which is preliminary data.</text>
</comment>
<dbReference type="EMBL" id="JAHQIW010005426">
    <property type="protein sequence ID" value="KAJ1365991.1"/>
    <property type="molecule type" value="Genomic_DNA"/>
</dbReference>
<gene>
    <name evidence="2" type="ORF">KIN20_026500</name>
</gene>